<keyword evidence="1" id="KW-1133">Transmembrane helix</keyword>
<reference evidence="3" key="2">
    <citation type="submission" date="2020-09" db="EMBL/GenBank/DDBJ databases">
        <authorList>
            <person name="Sun Q."/>
            <person name="Kim S."/>
        </authorList>
    </citation>
    <scope>NUCLEOTIDE SEQUENCE</scope>
    <source>
        <strain evidence="3">KCTC 42650</strain>
    </source>
</reference>
<keyword evidence="1" id="KW-0812">Transmembrane</keyword>
<accession>A0A8J3GVA9</accession>
<proteinExistence type="predicted"/>
<sequence length="349" mass="38531">MRHYGDTDFITGLRAIAATMVVIIHTGAFVDFGPVGRSITDAGKYGVDIFFVISGFTIAKTYAEARDYRSYLTRRIMRIVPLYWMMISVAIALWATGAFPPTPWMEELGAQPDLYNYLMHLSLLSYFDYRVANSLLGVEWTIPVEVFWYACLPLLLPLVRSLRGTVAIGLVMLVLTASPAWVAKKTLGSSLAVKWSPIAHGHLFLVGALTYHLRERQRSAPSVRAALWAGGALALGALALCIPFDGRSALLALCTAVLIVFVTPARAGYVAHILTPRPMLFLGSISYSIYLVHYLVVHVLGSFAWMPPSGLARFAIVYAITVVISTLTYMLVEKPTNRAGRRMAERLRV</sequence>
<dbReference type="EMBL" id="BNCJ01000002">
    <property type="protein sequence ID" value="GHF42988.1"/>
    <property type="molecule type" value="Genomic_DNA"/>
</dbReference>
<keyword evidence="1" id="KW-0472">Membrane</keyword>
<dbReference type="PANTHER" id="PTHR23028">
    <property type="entry name" value="ACETYLTRANSFERASE"/>
    <property type="match status" value="1"/>
</dbReference>
<dbReference type="PANTHER" id="PTHR23028:SF53">
    <property type="entry name" value="ACYL_TRANSF_3 DOMAIN-CONTAINING PROTEIN"/>
    <property type="match status" value="1"/>
</dbReference>
<gene>
    <name evidence="3" type="primary">exoZ</name>
    <name evidence="3" type="ORF">GCM10017056_13510</name>
</gene>
<dbReference type="Proteomes" id="UP000626220">
    <property type="component" value="Unassembled WGS sequence"/>
</dbReference>
<feature type="transmembrane region" description="Helical" evidence="1">
    <location>
        <begin position="140"/>
        <end position="159"/>
    </location>
</feature>
<feature type="domain" description="Acyltransferase 3" evidence="2">
    <location>
        <begin position="9"/>
        <end position="330"/>
    </location>
</feature>
<organism evidence="3 4">
    <name type="scientific">Seohaeicola zhoushanensis</name>
    <dbReference type="NCBI Taxonomy" id="1569283"/>
    <lineage>
        <taxon>Bacteria</taxon>
        <taxon>Pseudomonadati</taxon>
        <taxon>Pseudomonadota</taxon>
        <taxon>Alphaproteobacteria</taxon>
        <taxon>Rhodobacterales</taxon>
        <taxon>Roseobacteraceae</taxon>
        <taxon>Seohaeicola</taxon>
    </lineage>
</organism>
<keyword evidence="3" id="KW-0808">Transferase</keyword>
<feature type="transmembrane region" description="Helical" evidence="1">
    <location>
        <begin position="311"/>
        <end position="332"/>
    </location>
</feature>
<dbReference type="InterPro" id="IPR050879">
    <property type="entry name" value="Acyltransferase_3"/>
</dbReference>
<feature type="transmembrane region" description="Helical" evidence="1">
    <location>
        <begin position="250"/>
        <end position="269"/>
    </location>
</feature>
<dbReference type="GO" id="GO:0000271">
    <property type="term" value="P:polysaccharide biosynthetic process"/>
    <property type="evidence" value="ECO:0007669"/>
    <property type="project" value="TreeGrafter"/>
</dbReference>
<dbReference type="Pfam" id="PF01757">
    <property type="entry name" value="Acyl_transf_3"/>
    <property type="match status" value="1"/>
</dbReference>
<keyword evidence="4" id="KW-1185">Reference proteome</keyword>
<feature type="transmembrane region" description="Helical" evidence="1">
    <location>
        <begin position="281"/>
        <end position="305"/>
    </location>
</feature>
<dbReference type="InterPro" id="IPR002656">
    <property type="entry name" value="Acyl_transf_3_dom"/>
</dbReference>
<name>A0A8J3GVA9_9RHOB</name>
<feature type="transmembrane region" description="Helical" evidence="1">
    <location>
        <begin position="195"/>
        <end position="213"/>
    </location>
</feature>
<evidence type="ECO:0000313" key="3">
    <source>
        <dbReference type="EMBL" id="GHF42988.1"/>
    </source>
</evidence>
<feature type="transmembrane region" description="Helical" evidence="1">
    <location>
        <begin position="225"/>
        <end position="244"/>
    </location>
</feature>
<dbReference type="AlphaFoldDB" id="A0A8J3GVA9"/>
<keyword evidence="3" id="KW-0012">Acyltransferase</keyword>
<evidence type="ECO:0000313" key="4">
    <source>
        <dbReference type="Proteomes" id="UP000626220"/>
    </source>
</evidence>
<feature type="transmembrane region" description="Helical" evidence="1">
    <location>
        <begin position="80"/>
        <end position="99"/>
    </location>
</feature>
<evidence type="ECO:0000259" key="2">
    <source>
        <dbReference type="Pfam" id="PF01757"/>
    </source>
</evidence>
<comment type="caution">
    <text evidence="3">The sequence shown here is derived from an EMBL/GenBank/DDBJ whole genome shotgun (WGS) entry which is preliminary data.</text>
</comment>
<evidence type="ECO:0000256" key="1">
    <source>
        <dbReference type="SAM" id="Phobius"/>
    </source>
</evidence>
<dbReference type="GO" id="GO:0016020">
    <property type="term" value="C:membrane"/>
    <property type="evidence" value="ECO:0007669"/>
    <property type="project" value="TreeGrafter"/>
</dbReference>
<feature type="transmembrane region" description="Helical" evidence="1">
    <location>
        <begin position="166"/>
        <end position="183"/>
    </location>
</feature>
<dbReference type="GO" id="GO:0016747">
    <property type="term" value="F:acyltransferase activity, transferring groups other than amino-acyl groups"/>
    <property type="evidence" value="ECO:0007669"/>
    <property type="project" value="InterPro"/>
</dbReference>
<feature type="transmembrane region" description="Helical" evidence="1">
    <location>
        <begin position="42"/>
        <end position="59"/>
    </location>
</feature>
<reference evidence="3" key="1">
    <citation type="journal article" date="2014" name="Int. J. Syst. Evol. Microbiol.">
        <title>Complete genome sequence of Corynebacterium casei LMG S-19264T (=DSM 44701T), isolated from a smear-ripened cheese.</title>
        <authorList>
            <consortium name="US DOE Joint Genome Institute (JGI-PGF)"/>
            <person name="Walter F."/>
            <person name="Albersmeier A."/>
            <person name="Kalinowski J."/>
            <person name="Ruckert C."/>
        </authorList>
    </citation>
    <scope>NUCLEOTIDE SEQUENCE</scope>
    <source>
        <strain evidence="3">KCTC 42650</strain>
    </source>
</reference>
<protein>
    <submittedName>
        <fullName evidence="3">Acyltransferase</fullName>
    </submittedName>
</protein>
<feature type="transmembrane region" description="Helical" evidence="1">
    <location>
        <begin position="12"/>
        <end position="30"/>
    </location>
</feature>